<sequence length="363" mass="39414">MGVTPSKAVTSKESGGGRSECLSWGFSGMQGWRPRMEDSHFAFGSLGKFGGGDWADTAAFGVLDGHGGREVAFFCQQRLPSAIAQQERSNPEAALVKAIEGMDKLLGMEEEHAYLRSFTGKTRECHLEGPYRVGCTAIVCLVQPDCIIAANVGDSRAILCRQGLAVPLSEDHKPNLPSERHRIELAGGSVERQQIGELVQYRVNGNLNLSRSIGDLDYKRNPRLSPCEQIISSTPDIVQCARSPSDEFLLLACDGVWDMMSNQDAVDFVSARLQKVREGQPIALITEELLDACFAPDLSKTGGLGGDNMTALLVLLKDPEDYKNMQPFATAKVPQVSLHSVASRLPSSVFCSCQPDAMSRYSL</sequence>
<organism evidence="2 3">
    <name type="scientific">Effrenium voratum</name>
    <dbReference type="NCBI Taxonomy" id="2562239"/>
    <lineage>
        <taxon>Eukaryota</taxon>
        <taxon>Sar</taxon>
        <taxon>Alveolata</taxon>
        <taxon>Dinophyceae</taxon>
        <taxon>Suessiales</taxon>
        <taxon>Symbiodiniaceae</taxon>
        <taxon>Effrenium</taxon>
    </lineage>
</organism>
<dbReference type="EMBL" id="CAUJNA010000877">
    <property type="protein sequence ID" value="CAJ1382144.1"/>
    <property type="molecule type" value="Genomic_DNA"/>
</dbReference>
<gene>
    <name evidence="2" type="ORF">EVOR1521_LOCUS9594</name>
</gene>
<evidence type="ECO:0000313" key="2">
    <source>
        <dbReference type="EMBL" id="CAJ1382144.1"/>
    </source>
</evidence>
<feature type="domain" description="PPM-type phosphatase" evidence="1">
    <location>
        <begin position="23"/>
        <end position="316"/>
    </location>
</feature>
<evidence type="ECO:0000313" key="3">
    <source>
        <dbReference type="Proteomes" id="UP001178507"/>
    </source>
</evidence>
<protein>
    <recommendedName>
        <fullName evidence="1">PPM-type phosphatase domain-containing protein</fullName>
    </recommendedName>
</protein>
<dbReference type="PROSITE" id="PS51746">
    <property type="entry name" value="PPM_2"/>
    <property type="match status" value="1"/>
</dbReference>
<reference evidence="2" key="1">
    <citation type="submission" date="2023-08" db="EMBL/GenBank/DDBJ databases">
        <authorList>
            <person name="Chen Y."/>
            <person name="Shah S."/>
            <person name="Dougan E. K."/>
            <person name="Thang M."/>
            <person name="Chan C."/>
        </authorList>
    </citation>
    <scope>NUCLEOTIDE SEQUENCE</scope>
</reference>
<dbReference type="AlphaFoldDB" id="A0AA36I9I1"/>
<comment type="caution">
    <text evidence="2">The sequence shown here is derived from an EMBL/GenBank/DDBJ whole genome shotgun (WGS) entry which is preliminary data.</text>
</comment>
<dbReference type="Pfam" id="PF00481">
    <property type="entry name" value="PP2C"/>
    <property type="match status" value="1"/>
</dbReference>
<dbReference type="InterPro" id="IPR015655">
    <property type="entry name" value="PP2C"/>
</dbReference>
<dbReference type="PANTHER" id="PTHR47992">
    <property type="entry name" value="PROTEIN PHOSPHATASE"/>
    <property type="match status" value="1"/>
</dbReference>
<dbReference type="Gene3D" id="3.60.40.10">
    <property type="entry name" value="PPM-type phosphatase domain"/>
    <property type="match status" value="1"/>
</dbReference>
<dbReference type="InterPro" id="IPR036457">
    <property type="entry name" value="PPM-type-like_dom_sf"/>
</dbReference>
<dbReference type="Proteomes" id="UP001178507">
    <property type="component" value="Unassembled WGS sequence"/>
</dbReference>
<dbReference type="CDD" id="cd00143">
    <property type="entry name" value="PP2Cc"/>
    <property type="match status" value="1"/>
</dbReference>
<accession>A0AA36I9I1</accession>
<evidence type="ECO:0000259" key="1">
    <source>
        <dbReference type="PROSITE" id="PS51746"/>
    </source>
</evidence>
<dbReference type="GO" id="GO:0004722">
    <property type="term" value="F:protein serine/threonine phosphatase activity"/>
    <property type="evidence" value="ECO:0007669"/>
    <property type="project" value="InterPro"/>
</dbReference>
<dbReference type="SUPFAM" id="SSF81606">
    <property type="entry name" value="PP2C-like"/>
    <property type="match status" value="1"/>
</dbReference>
<dbReference type="InterPro" id="IPR001932">
    <property type="entry name" value="PPM-type_phosphatase-like_dom"/>
</dbReference>
<name>A0AA36I9I1_9DINO</name>
<proteinExistence type="predicted"/>
<dbReference type="SMART" id="SM00332">
    <property type="entry name" value="PP2Cc"/>
    <property type="match status" value="1"/>
</dbReference>
<keyword evidence="3" id="KW-1185">Reference proteome</keyword>